<evidence type="ECO:0000313" key="2">
    <source>
        <dbReference type="Proteomes" id="UP001162098"/>
    </source>
</evidence>
<keyword evidence="2" id="KW-1185">Reference proteome</keyword>
<dbReference type="Proteomes" id="UP001162098">
    <property type="component" value="Segment"/>
</dbReference>
<organism evidence="1 2">
    <name type="scientific">Medusavirus stheno T3</name>
    <dbReference type="NCBI Taxonomy" id="3069717"/>
    <lineage>
        <taxon>Viruses</taxon>
        <taxon>Varidnaviria</taxon>
        <taxon>Bamfordvirae</taxon>
        <taxon>Nucleocytoviricota</taxon>
        <taxon>Megaviricetes</taxon>
        <taxon>Mamonoviridae</taxon>
        <taxon>Medusavirus</taxon>
        <taxon>Medusavirus sthenus</taxon>
    </lineage>
</organism>
<protein>
    <submittedName>
        <fullName evidence="1">Uncharacterized protein</fullName>
    </submittedName>
</protein>
<reference evidence="1 2" key="1">
    <citation type="submission" date="2020-09" db="EMBL/GenBank/DDBJ databases">
        <authorList>
            <person name="Zhang R."/>
            <person name="Garcia K."/>
            <person name="Ogata H."/>
        </authorList>
    </citation>
    <scope>NUCLEOTIDE SEQUENCE [LARGE SCALE GENOMIC DNA]</scope>
    <source>
        <strain evidence="2">stheno</strain>
    </source>
</reference>
<sequence>MSLTTQRYLRCRTTFFGETPCSGDYYKPPAALSIALVKQMCYRCHRCGGDLWMLPEGVLAVAPQPSQTVELPFLQSVAAPQRKGMSLTVHVDGLSTRAIIRADPTGTETVAERVAMLLDGSELKYHSSITRRDFVALLSRQQPAAQYLLDNIPPTAKDDPISLGEIVRYESVMLYLQTTEVVARCYMEGRPQVACYLAVLWYNKEKGRYEYANMHHDGGLLCLVVCRAE</sequence>
<dbReference type="EMBL" id="MW018138">
    <property type="protein sequence ID" value="QPB44287.1"/>
    <property type="molecule type" value="Genomic_DNA"/>
</dbReference>
<name>A0A7S8BEH7_9VIRU</name>
<evidence type="ECO:0000313" key="1">
    <source>
        <dbReference type="EMBL" id="QPB44287.1"/>
    </source>
</evidence>
<proteinExistence type="predicted"/>
<dbReference type="KEGG" id="vg:80543483"/>
<accession>A0A7S8BEH7</accession>